<reference evidence="2 3" key="1">
    <citation type="submission" date="2017-08" db="EMBL/GenBank/DDBJ databases">
        <title>The complete genome sequence of Nocardiopsis gilva YIM 90087.</title>
        <authorList>
            <person name="Yin M."/>
            <person name="Tang S."/>
        </authorList>
    </citation>
    <scope>NUCLEOTIDE SEQUENCE [LARGE SCALE GENOMIC DNA]</scope>
    <source>
        <strain evidence="2 3">YIM 90087</strain>
    </source>
</reference>
<sequence>MTGSENVDSGAQRKLVAWVHVSMDGFTAGPDGAMDWLVEHAIEMMESFEGVWRGASTVLLGRRNYQGFSQFWPTVAKNPESPARDRDLAVWLDDVEKVVFSRTLSSASWRNARIAAGDLEAEVAALKSTPGRDILVLNSASIIQALLRADLVDELRVNLLPSVLGGGLRLFSEDIPASTWQLAGTTVFATGAVGLRYSRR</sequence>
<proteinExistence type="predicted"/>
<accession>A0A223S881</accession>
<dbReference type="RefSeq" id="WP_017617958.1">
    <property type="nucleotide sequence ID" value="NZ_ANBG01000121.1"/>
</dbReference>
<evidence type="ECO:0000259" key="1">
    <source>
        <dbReference type="Pfam" id="PF01872"/>
    </source>
</evidence>
<name>A0A223S881_9ACTN</name>
<gene>
    <name evidence="2" type="ORF">CDO52_17185</name>
</gene>
<dbReference type="Pfam" id="PF01872">
    <property type="entry name" value="RibD_C"/>
    <property type="match status" value="1"/>
</dbReference>
<dbReference type="GO" id="GO:0009231">
    <property type="term" value="P:riboflavin biosynthetic process"/>
    <property type="evidence" value="ECO:0007669"/>
    <property type="project" value="InterPro"/>
</dbReference>
<dbReference type="InterPro" id="IPR024072">
    <property type="entry name" value="DHFR-like_dom_sf"/>
</dbReference>
<evidence type="ECO:0000313" key="2">
    <source>
        <dbReference type="EMBL" id="ASU84299.1"/>
    </source>
</evidence>
<dbReference type="PANTHER" id="PTHR38011">
    <property type="entry name" value="DIHYDROFOLATE REDUCTASE FAMILY PROTEIN (AFU_ORTHOLOGUE AFUA_8G06820)"/>
    <property type="match status" value="1"/>
</dbReference>
<dbReference type="Gene3D" id="3.40.430.10">
    <property type="entry name" value="Dihydrofolate Reductase, subunit A"/>
    <property type="match status" value="1"/>
</dbReference>
<dbReference type="OrthoDB" id="8419056at2"/>
<dbReference type="EMBL" id="CP022753">
    <property type="protein sequence ID" value="ASU84299.1"/>
    <property type="molecule type" value="Genomic_DNA"/>
</dbReference>
<dbReference type="SUPFAM" id="SSF53597">
    <property type="entry name" value="Dihydrofolate reductase-like"/>
    <property type="match status" value="1"/>
</dbReference>
<dbReference type="Proteomes" id="UP000215005">
    <property type="component" value="Chromosome"/>
</dbReference>
<dbReference type="InterPro" id="IPR050765">
    <property type="entry name" value="Riboflavin_Biosynth_HTPR"/>
</dbReference>
<organism evidence="2 3">
    <name type="scientific">Nocardiopsis gilva YIM 90087</name>
    <dbReference type="NCBI Taxonomy" id="1235441"/>
    <lineage>
        <taxon>Bacteria</taxon>
        <taxon>Bacillati</taxon>
        <taxon>Actinomycetota</taxon>
        <taxon>Actinomycetes</taxon>
        <taxon>Streptosporangiales</taxon>
        <taxon>Nocardiopsidaceae</taxon>
        <taxon>Nocardiopsis</taxon>
    </lineage>
</organism>
<evidence type="ECO:0000313" key="3">
    <source>
        <dbReference type="Proteomes" id="UP000215005"/>
    </source>
</evidence>
<dbReference type="PANTHER" id="PTHR38011:SF11">
    <property type="entry name" value="2,5-DIAMINO-6-RIBOSYLAMINO-4(3H)-PYRIMIDINONE 5'-PHOSPHATE REDUCTASE"/>
    <property type="match status" value="1"/>
</dbReference>
<protein>
    <submittedName>
        <fullName evidence="2">Dihydrofolate reductase</fullName>
    </submittedName>
</protein>
<dbReference type="GO" id="GO:0008703">
    <property type="term" value="F:5-amino-6-(5-phosphoribosylamino)uracil reductase activity"/>
    <property type="evidence" value="ECO:0007669"/>
    <property type="project" value="InterPro"/>
</dbReference>
<dbReference type="AlphaFoldDB" id="A0A223S881"/>
<feature type="domain" description="Bacterial bifunctional deaminase-reductase C-terminal" evidence="1">
    <location>
        <begin position="14"/>
        <end position="192"/>
    </location>
</feature>
<dbReference type="KEGG" id="ngv:CDO52_17185"/>
<keyword evidence="3" id="KW-1185">Reference proteome</keyword>
<dbReference type="InterPro" id="IPR002734">
    <property type="entry name" value="RibDG_C"/>
</dbReference>